<dbReference type="OrthoDB" id="7159274at2"/>
<accession>A0A418WU18</accession>
<dbReference type="RefSeq" id="WP_119776087.1">
    <property type="nucleotide sequence ID" value="NZ_QYUK01000008.1"/>
</dbReference>
<dbReference type="GO" id="GO:0008115">
    <property type="term" value="F:sarcosine oxidase activity"/>
    <property type="evidence" value="ECO:0007669"/>
    <property type="project" value="InterPro"/>
</dbReference>
<name>A0A418WU18_9PROT</name>
<keyword evidence="2" id="KW-1185">Reference proteome</keyword>
<sequence length="83" mass="9357">MKLPCPFCGLRDAHEFSYLGDAGPHRPETAEGFHDYVYLRDNPAGLLQELWYHGQGCRSWLVVERDTLDHSVTGARLARGGRS</sequence>
<comment type="caution">
    <text evidence="1">The sequence shown here is derived from an EMBL/GenBank/DDBJ whole genome shotgun (WGS) entry which is preliminary data.</text>
</comment>
<dbReference type="InterPro" id="IPR006279">
    <property type="entry name" value="SoxD"/>
</dbReference>
<evidence type="ECO:0000313" key="1">
    <source>
        <dbReference type="EMBL" id="RJF94707.1"/>
    </source>
</evidence>
<protein>
    <submittedName>
        <fullName evidence="1">Sarcosine oxidase subunit delta</fullName>
    </submittedName>
</protein>
<reference evidence="1 2" key="1">
    <citation type="submission" date="2018-09" db="EMBL/GenBank/DDBJ databases">
        <authorList>
            <person name="Zhu H."/>
        </authorList>
    </citation>
    <scope>NUCLEOTIDE SEQUENCE [LARGE SCALE GENOMIC DNA]</scope>
    <source>
        <strain evidence="1 2">K1W22B-8</strain>
    </source>
</reference>
<dbReference type="Pfam" id="PF04267">
    <property type="entry name" value="SoxD"/>
    <property type="match status" value="1"/>
</dbReference>
<dbReference type="Gene3D" id="3.30.2270.10">
    <property type="entry name" value="Folate-binding superfamily"/>
    <property type="match status" value="1"/>
</dbReference>
<evidence type="ECO:0000313" key="2">
    <source>
        <dbReference type="Proteomes" id="UP000284605"/>
    </source>
</evidence>
<gene>
    <name evidence="1" type="ORF">D3874_02485</name>
</gene>
<dbReference type="GO" id="GO:0046653">
    <property type="term" value="P:tetrahydrofolate metabolic process"/>
    <property type="evidence" value="ECO:0007669"/>
    <property type="project" value="InterPro"/>
</dbReference>
<dbReference type="Proteomes" id="UP000284605">
    <property type="component" value="Unassembled WGS sequence"/>
</dbReference>
<proteinExistence type="predicted"/>
<dbReference type="EMBL" id="QYUK01000008">
    <property type="protein sequence ID" value="RJF94707.1"/>
    <property type="molecule type" value="Genomic_DNA"/>
</dbReference>
<dbReference type="InterPro" id="IPR038561">
    <property type="entry name" value="SoxD_sf"/>
</dbReference>
<dbReference type="AlphaFoldDB" id="A0A418WU18"/>
<organism evidence="1 2">
    <name type="scientific">Oleomonas cavernae</name>
    <dbReference type="NCBI Taxonomy" id="2320859"/>
    <lineage>
        <taxon>Bacteria</taxon>
        <taxon>Pseudomonadati</taxon>
        <taxon>Pseudomonadota</taxon>
        <taxon>Alphaproteobacteria</taxon>
        <taxon>Acetobacterales</taxon>
        <taxon>Acetobacteraceae</taxon>
        <taxon>Oleomonas</taxon>
    </lineage>
</organism>